<gene>
    <name evidence="2" type="ORF">NZK81_05930</name>
</gene>
<evidence type="ECO:0000256" key="1">
    <source>
        <dbReference type="SAM" id="MobiDB-lite"/>
    </source>
</evidence>
<protein>
    <submittedName>
        <fullName evidence="2">Uncharacterized protein</fullName>
    </submittedName>
</protein>
<feature type="region of interest" description="Disordered" evidence="1">
    <location>
        <begin position="1"/>
        <end position="23"/>
    </location>
</feature>
<proteinExistence type="predicted"/>
<name>A0ABT2I2P9_9SPHN</name>
<comment type="caution">
    <text evidence="2">The sequence shown here is derived from an EMBL/GenBank/DDBJ whole genome shotgun (WGS) entry which is preliminary data.</text>
</comment>
<keyword evidence="3" id="KW-1185">Reference proteome</keyword>
<organism evidence="2 3">
    <name type="scientific">Novosphingobium mangrovi</name>
    <name type="common">ex Huang et al. 2023</name>
    <dbReference type="NCBI Taxonomy" id="2976432"/>
    <lineage>
        <taxon>Bacteria</taxon>
        <taxon>Pseudomonadati</taxon>
        <taxon>Pseudomonadota</taxon>
        <taxon>Alphaproteobacteria</taxon>
        <taxon>Sphingomonadales</taxon>
        <taxon>Sphingomonadaceae</taxon>
        <taxon>Novosphingobium</taxon>
    </lineage>
</organism>
<reference evidence="2" key="1">
    <citation type="submission" date="2022-09" db="EMBL/GenBank/DDBJ databases">
        <title>Novosphingobium sp. Nov., a polycyclic aromatic hydrocarbon-degrading bacterium isolated form mangrove sediments in HongKong.</title>
        <authorList>
            <person name="Hu Z."/>
        </authorList>
    </citation>
    <scope>NUCLEOTIDE SEQUENCE</scope>
    <source>
        <strain evidence="2">HK4-1</strain>
    </source>
</reference>
<evidence type="ECO:0000313" key="3">
    <source>
        <dbReference type="Proteomes" id="UP001165583"/>
    </source>
</evidence>
<accession>A0ABT2I2P9</accession>
<sequence length="43" mass="4955">MIEAYSDPTNYSTGQHHRRSNPVSHYVRFQDIGRVTLMTEMGA</sequence>
<dbReference type="Proteomes" id="UP001165583">
    <property type="component" value="Unassembled WGS sequence"/>
</dbReference>
<evidence type="ECO:0000313" key="2">
    <source>
        <dbReference type="EMBL" id="MCT2399077.1"/>
    </source>
</evidence>
<dbReference type="EMBL" id="JANZXA010000003">
    <property type="protein sequence ID" value="MCT2399077.1"/>
    <property type="molecule type" value="Genomic_DNA"/>
</dbReference>